<dbReference type="NCBIfam" id="TIGR00595">
    <property type="entry name" value="priA"/>
    <property type="match status" value="1"/>
</dbReference>
<accession>A0ABW5WMY9</accession>
<feature type="binding site" evidence="11">
    <location>
        <position position="577"/>
    </location>
    <ligand>
        <name>Zn(2+)</name>
        <dbReference type="ChEBI" id="CHEBI:29105"/>
        <label>2</label>
    </ligand>
</feature>
<reference evidence="15" key="1">
    <citation type="journal article" date="2019" name="Int. J. Syst. Evol. Microbiol.">
        <title>The Global Catalogue of Microorganisms (GCM) 10K type strain sequencing project: providing services to taxonomists for standard genome sequencing and annotation.</title>
        <authorList>
            <consortium name="The Broad Institute Genomics Platform"/>
            <consortium name="The Broad Institute Genome Sequencing Center for Infectious Disease"/>
            <person name="Wu L."/>
            <person name="Ma J."/>
        </authorList>
    </citation>
    <scope>NUCLEOTIDE SEQUENCE [LARGE SCALE GENOMIC DNA]</scope>
    <source>
        <strain evidence="15">KCTC 32141</strain>
    </source>
</reference>
<evidence type="ECO:0000256" key="11">
    <source>
        <dbReference type="HAMAP-Rule" id="MF_00983"/>
    </source>
</evidence>
<evidence type="ECO:0000256" key="2">
    <source>
        <dbReference type="ARBA" id="ARBA00022705"/>
    </source>
</evidence>
<feature type="binding site" evidence="11">
    <location>
        <position position="580"/>
    </location>
    <ligand>
        <name>Zn(2+)</name>
        <dbReference type="ChEBI" id="CHEBI:29105"/>
        <label>2</label>
    </ligand>
</feature>
<evidence type="ECO:0000256" key="4">
    <source>
        <dbReference type="ARBA" id="ARBA00022741"/>
    </source>
</evidence>
<keyword evidence="10 11" id="KW-0413">Isomerase</keyword>
<keyword evidence="9 11" id="KW-0238">DNA-binding</keyword>
<dbReference type="Gene3D" id="3.40.1440.60">
    <property type="entry name" value="PriA, 3(prime) DNA-binding domain"/>
    <property type="match status" value="1"/>
</dbReference>
<evidence type="ECO:0000313" key="15">
    <source>
        <dbReference type="Proteomes" id="UP001597533"/>
    </source>
</evidence>
<feature type="binding site" evidence="11">
    <location>
        <position position="590"/>
    </location>
    <ligand>
        <name>Zn(2+)</name>
        <dbReference type="ChEBI" id="CHEBI:29105"/>
        <label>1</label>
    </ligand>
</feature>
<dbReference type="CDD" id="cd18804">
    <property type="entry name" value="SF2_C_priA"/>
    <property type="match status" value="1"/>
</dbReference>
<comment type="caution">
    <text evidence="14">The sequence shown here is derived from an EMBL/GenBank/DDBJ whole genome shotgun (WGS) entry which is preliminary data.</text>
</comment>
<keyword evidence="1 11" id="KW-0639">Primosome</keyword>
<evidence type="ECO:0000313" key="14">
    <source>
        <dbReference type="EMBL" id="MFD2824087.1"/>
    </source>
</evidence>
<dbReference type="PANTHER" id="PTHR30580:SF0">
    <property type="entry name" value="PRIMOSOMAL PROTEIN N"/>
    <property type="match status" value="1"/>
</dbReference>
<feature type="binding site" evidence="11">
    <location>
        <position position="550"/>
    </location>
    <ligand>
        <name>Zn(2+)</name>
        <dbReference type="ChEBI" id="CHEBI:29105"/>
        <label>1</label>
    </ligand>
</feature>
<comment type="catalytic activity">
    <reaction evidence="11">
        <text>Couples ATP hydrolysis with the unwinding of duplex DNA by translocating in the 3'-5' direction.</text>
        <dbReference type="EC" id="5.6.2.4"/>
    </reaction>
</comment>
<evidence type="ECO:0000256" key="6">
    <source>
        <dbReference type="ARBA" id="ARBA00022806"/>
    </source>
</evidence>
<evidence type="ECO:0000256" key="9">
    <source>
        <dbReference type="ARBA" id="ARBA00023125"/>
    </source>
</evidence>
<dbReference type="SUPFAM" id="SSF52540">
    <property type="entry name" value="P-loop containing nucleoside triphosphate hydrolases"/>
    <property type="match status" value="1"/>
</dbReference>
<evidence type="ECO:0000256" key="7">
    <source>
        <dbReference type="ARBA" id="ARBA00022833"/>
    </source>
</evidence>
<dbReference type="Proteomes" id="UP001597533">
    <property type="component" value="Unassembled WGS sequence"/>
</dbReference>
<dbReference type="PANTHER" id="PTHR30580">
    <property type="entry name" value="PRIMOSOMAL PROTEIN N"/>
    <property type="match status" value="1"/>
</dbReference>
<dbReference type="Gene3D" id="3.40.50.300">
    <property type="entry name" value="P-loop containing nucleotide triphosphate hydrolases"/>
    <property type="match status" value="2"/>
</dbReference>
<dbReference type="Pfam" id="PF18319">
    <property type="entry name" value="Zn_ribbon_PriA"/>
    <property type="match status" value="1"/>
</dbReference>
<dbReference type="PROSITE" id="PS51194">
    <property type="entry name" value="HELICASE_CTER"/>
    <property type="match status" value="1"/>
</dbReference>
<dbReference type="InterPro" id="IPR001650">
    <property type="entry name" value="Helicase_C-like"/>
</dbReference>
<protein>
    <recommendedName>
        <fullName evidence="11">Replication restart protein PriA</fullName>
    </recommendedName>
    <alternativeName>
        <fullName evidence="11">ATP-dependent DNA helicase PriA</fullName>
        <ecNumber evidence="11">5.6.2.4</ecNumber>
    </alternativeName>
    <alternativeName>
        <fullName evidence="11">DNA 3'-5' helicase PriA</fullName>
    </alternativeName>
</protein>
<keyword evidence="15" id="KW-1185">Reference proteome</keyword>
<keyword evidence="6 11" id="KW-0347">Helicase</keyword>
<keyword evidence="8 11" id="KW-0067">ATP-binding</keyword>
<dbReference type="Pfam" id="PF17764">
    <property type="entry name" value="PriA_3primeBD"/>
    <property type="match status" value="1"/>
</dbReference>
<dbReference type="RefSeq" id="WP_183489933.1">
    <property type="nucleotide sequence ID" value="NZ_JBHUOV010000005.1"/>
</dbReference>
<dbReference type="CDD" id="cd17929">
    <property type="entry name" value="DEXHc_priA"/>
    <property type="match status" value="1"/>
</dbReference>
<keyword evidence="2 11" id="KW-0235">DNA replication</keyword>
<keyword evidence="4 11" id="KW-0547">Nucleotide-binding</keyword>
<dbReference type="EMBL" id="JBHUOV010000005">
    <property type="protein sequence ID" value="MFD2824087.1"/>
    <property type="molecule type" value="Genomic_DNA"/>
</dbReference>
<dbReference type="SMART" id="SM00487">
    <property type="entry name" value="DEXDc"/>
    <property type="match status" value="1"/>
</dbReference>
<comment type="subunit">
    <text evidence="11">Component of the replication restart primosome.</text>
</comment>
<dbReference type="InterPro" id="IPR027417">
    <property type="entry name" value="P-loop_NTPase"/>
</dbReference>
<keyword evidence="3 11" id="KW-0479">Metal-binding</keyword>
<dbReference type="InterPro" id="IPR005259">
    <property type="entry name" value="PriA"/>
</dbReference>
<dbReference type="InterPro" id="IPR041236">
    <property type="entry name" value="PriA_C"/>
</dbReference>
<feature type="binding site" evidence="11">
    <location>
        <position position="553"/>
    </location>
    <ligand>
        <name>Zn(2+)</name>
        <dbReference type="ChEBI" id="CHEBI:29105"/>
        <label>1</label>
    </ligand>
</feature>
<evidence type="ECO:0000256" key="8">
    <source>
        <dbReference type="ARBA" id="ARBA00022840"/>
    </source>
</evidence>
<evidence type="ECO:0000256" key="1">
    <source>
        <dbReference type="ARBA" id="ARBA00022515"/>
    </source>
</evidence>
<evidence type="ECO:0000256" key="10">
    <source>
        <dbReference type="ARBA" id="ARBA00023235"/>
    </source>
</evidence>
<sequence>MLEGILPFSIEHNTGNALLIKTKINNNLHYIDVILPIPLQKLFTYSITEAEAIFLKVGMRVAVPFGKSKIYTALVQRVHNEKPLVYGAKDIHQILDELPIVNESQLRFWQWISNYYMCTLGEVMRAALPSAFLLESETIISKNNDKIIADTDLKDDEFLVYEALHHQSSLKIHDLMNILDRKNVLPVIKRLLEKEAIHLDEEIYEKYKPKWVRYVKLNANFSSEAKLQKLIEDLSRAPKQKQVILTLFSLSAKTKKPIKVSELSHESQSSSTIIKALIDKGILEEYHIQTDRITYSGEENEALKRLNLHQTNALNDISQSFEKQNITLLHGVTSSGKTEIYVKLIEDVLAQGKQVLYLLPEIALTTQLVTRLQNYFGEQVAVFHSKYSIHERVEVYHNLLNNSEKARIVLGARSSIFLPFQNLGFIIVDEEHEQSYKQFDPAPRYHARDSAIVLGSIHKAKTLLGSATPSLESYFNAKQNKYGFVELNTRYNDVLMPEIELVDIKDKHKRKRMTGHFSDRLIEEMKETLEANQQIILFQNRRGFSPIVECNTCGHAPQCPNCDVSLTYHQYRNELRCHYCGYHSAMLQNCMACGSSELDSKGFGTEQIEVEVKALFPEYKVARMDLDTTRGKYGYEKIITSFEQQEVDILVGTQMLTKGLDFRHVRLVGIMNADNMLNFPDFRAHERSFQLMLQVSGRAGRTDARGKVLIQTYNPYHKILQQVSTHDYVSMFSEQMDDRYNYKYPPIYRLIKITLKHKDYNRVNLASDWFAKSLRLVFADYVLGPEFPPVSRIRNQFHKNILVKIPQKQSLSKTKAAILKIQNSFDNVKDFRSVRVVLNVDNY</sequence>
<comment type="function">
    <text evidence="11">Initiates the restart of stalled replication forks, which reloads the replicative helicase on sites other than the origin of replication. Recognizes and binds to abandoned replication forks and remodels them to uncover a helicase loading site. Promotes assembly of the primosome at these replication forks.</text>
</comment>
<feature type="domain" description="Helicase ATP-binding" evidence="12">
    <location>
        <begin position="318"/>
        <end position="487"/>
    </location>
</feature>
<dbReference type="InterPro" id="IPR042115">
    <property type="entry name" value="PriA_3primeBD_sf"/>
</dbReference>
<evidence type="ECO:0000256" key="5">
    <source>
        <dbReference type="ARBA" id="ARBA00022801"/>
    </source>
</evidence>
<feature type="binding site" evidence="11">
    <location>
        <position position="593"/>
    </location>
    <ligand>
        <name>Zn(2+)</name>
        <dbReference type="ChEBI" id="CHEBI:29105"/>
        <label>1</label>
    </ligand>
</feature>
<dbReference type="Pfam" id="PF00270">
    <property type="entry name" value="DEAD"/>
    <property type="match status" value="1"/>
</dbReference>
<dbReference type="InterPro" id="IPR011545">
    <property type="entry name" value="DEAD/DEAH_box_helicase_dom"/>
</dbReference>
<dbReference type="PROSITE" id="PS51192">
    <property type="entry name" value="HELICASE_ATP_BIND_1"/>
    <property type="match status" value="1"/>
</dbReference>
<comment type="catalytic activity">
    <reaction evidence="11">
        <text>ATP + H2O = ADP + phosphate + H(+)</text>
        <dbReference type="Rhea" id="RHEA:13065"/>
        <dbReference type="ChEBI" id="CHEBI:15377"/>
        <dbReference type="ChEBI" id="CHEBI:15378"/>
        <dbReference type="ChEBI" id="CHEBI:30616"/>
        <dbReference type="ChEBI" id="CHEBI:43474"/>
        <dbReference type="ChEBI" id="CHEBI:456216"/>
        <dbReference type="EC" id="5.6.2.4"/>
    </reaction>
</comment>
<comment type="cofactor">
    <cofactor evidence="11">
        <name>Zn(2+)</name>
        <dbReference type="ChEBI" id="CHEBI:29105"/>
    </cofactor>
    <text evidence="11">Binds 2 zinc ions per subunit.</text>
</comment>
<name>A0ABW5WMY9_9FLAO</name>
<dbReference type="SMART" id="SM00490">
    <property type="entry name" value="HELICc"/>
    <property type="match status" value="1"/>
</dbReference>
<feature type="binding site" evidence="11">
    <location>
        <position position="562"/>
    </location>
    <ligand>
        <name>Zn(2+)</name>
        <dbReference type="ChEBI" id="CHEBI:29105"/>
        <label>2</label>
    </ligand>
</feature>
<proteinExistence type="inferred from homology"/>
<evidence type="ECO:0000259" key="13">
    <source>
        <dbReference type="PROSITE" id="PS51194"/>
    </source>
</evidence>
<organism evidence="14 15">
    <name type="scientific">Lacinutrix iliipiscaria</name>
    <dbReference type="NCBI Taxonomy" id="1230532"/>
    <lineage>
        <taxon>Bacteria</taxon>
        <taxon>Pseudomonadati</taxon>
        <taxon>Bacteroidota</taxon>
        <taxon>Flavobacteriia</taxon>
        <taxon>Flavobacteriales</taxon>
        <taxon>Flavobacteriaceae</taxon>
        <taxon>Lacinutrix</taxon>
    </lineage>
</organism>
<dbReference type="InterPro" id="IPR040498">
    <property type="entry name" value="PriA_CRR"/>
</dbReference>
<dbReference type="EC" id="5.6.2.4" evidence="11"/>
<comment type="similarity">
    <text evidence="11">Belongs to the helicase family. PriA subfamily.</text>
</comment>
<dbReference type="Pfam" id="PF18074">
    <property type="entry name" value="PriA_C"/>
    <property type="match status" value="1"/>
</dbReference>
<keyword evidence="5 11" id="KW-0378">Hydrolase</keyword>
<keyword evidence="7 11" id="KW-0862">Zinc</keyword>
<gene>
    <name evidence="11 14" type="primary">priA</name>
    <name evidence="14" type="ORF">ACFS5M_10415</name>
</gene>
<feature type="domain" description="Helicase C-terminal" evidence="13">
    <location>
        <begin position="585"/>
        <end position="740"/>
    </location>
</feature>
<evidence type="ECO:0000259" key="12">
    <source>
        <dbReference type="PROSITE" id="PS51192"/>
    </source>
</evidence>
<dbReference type="InterPro" id="IPR041222">
    <property type="entry name" value="PriA_3primeBD"/>
</dbReference>
<dbReference type="HAMAP" id="MF_00983">
    <property type="entry name" value="PriA"/>
    <property type="match status" value="1"/>
</dbReference>
<evidence type="ECO:0000256" key="3">
    <source>
        <dbReference type="ARBA" id="ARBA00022723"/>
    </source>
</evidence>
<dbReference type="Pfam" id="PF00271">
    <property type="entry name" value="Helicase_C"/>
    <property type="match status" value="1"/>
</dbReference>
<dbReference type="InterPro" id="IPR014001">
    <property type="entry name" value="Helicase_ATP-bd"/>
</dbReference>
<feature type="binding site" evidence="11">
    <location>
        <position position="559"/>
    </location>
    <ligand>
        <name>Zn(2+)</name>
        <dbReference type="ChEBI" id="CHEBI:29105"/>
        <label>2</label>
    </ligand>
</feature>